<dbReference type="PANTHER" id="PTHR22916:SF3">
    <property type="entry name" value="UDP-GLCNAC:BETAGAL BETA-1,3-N-ACETYLGLUCOSAMINYLTRANSFERASE-LIKE PROTEIN 1"/>
    <property type="match status" value="1"/>
</dbReference>
<reference evidence="2" key="1">
    <citation type="submission" date="2022-06" db="EMBL/GenBank/DDBJ databases">
        <title>Isolation of gut microbiota from human fecal samples.</title>
        <authorList>
            <person name="Pamer E.G."/>
            <person name="Barat B."/>
            <person name="Waligurski E."/>
            <person name="Medina S."/>
            <person name="Paddock L."/>
            <person name="Mostad J."/>
        </authorList>
    </citation>
    <scope>NUCLEOTIDE SEQUENCE</scope>
    <source>
        <strain evidence="2">DFI.5.57</strain>
    </source>
</reference>
<proteinExistence type="predicted"/>
<protein>
    <submittedName>
        <fullName evidence="2">Glycosyltransferase</fullName>
    </submittedName>
</protein>
<evidence type="ECO:0000259" key="1">
    <source>
        <dbReference type="Pfam" id="PF00535"/>
    </source>
</evidence>
<dbReference type="RefSeq" id="WP_256322475.1">
    <property type="nucleotide sequence ID" value="NZ_JANGCN010000036.1"/>
</dbReference>
<sequence>MLAESKLLFCICVPVYKTKKYIRECIESVLNQSYQNFKLILVDDGSPDSSGAICEEFACTDRRIKVIHKKNMGLLAARDDAINYVQISAL</sequence>
<organism evidence="2 3">
    <name type="scientific">Ruminococcus bicirculans</name>
    <name type="common">ex Wegman et al. 2014</name>
    <dbReference type="NCBI Taxonomy" id="1160721"/>
    <lineage>
        <taxon>Bacteria</taxon>
        <taxon>Bacillati</taxon>
        <taxon>Bacillota</taxon>
        <taxon>Clostridia</taxon>
        <taxon>Eubacteriales</taxon>
        <taxon>Oscillospiraceae</taxon>
        <taxon>Ruminococcus</taxon>
    </lineage>
</organism>
<evidence type="ECO:0000313" key="2">
    <source>
        <dbReference type="EMBL" id="MCQ5154085.1"/>
    </source>
</evidence>
<dbReference type="InterPro" id="IPR001173">
    <property type="entry name" value="Glyco_trans_2-like"/>
</dbReference>
<dbReference type="Gene3D" id="3.90.550.10">
    <property type="entry name" value="Spore Coat Polysaccharide Biosynthesis Protein SpsA, Chain A"/>
    <property type="match status" value="1"/>
</dbReference>
<dbReference type="CDD" id="cd00761">
    <property type="entry name" value="Glyco_tranf_GTA_type"/>
    <property type="match status" value="1"/>
</dbReference>
<dbReference type="InterPro" id="IPR029044">
    <property type="entry name" value="Nucleotide-diphossugar_trans"/>
</dbReference>
<name>A0AAW5KNB5_9FIRM</name>
<dbReference type="Proteomes" id="UP001206236">
    <property type="component" value="Unassembled WGS sequence"/>
</dbReference>
<dbReference type="AlphaFoldDB" id="A0AAW5KNB5"/>
<dbReference type="Pfam" id="PF00535">
    <property type="entry name" value="Glycos_transf_2"/>
    <property type="match status" value="1"/>
</dbReference>
<feature type="domain" description="Glycosyltransferase 2-like" evidence="1">
    <location>
        <begin position="10"/>
        <end position="86"/>
    </location>
</feature>
<gene>
    <name evidence="2" type="ORF">NE632_12315</name>
</gene>
<evidence type="ECO:0000313" key="3">
    <source>
        <dbReference type="Proteomes" id="UP001206236"/>
    </source>
</evidence>
<dbReference type="SUPFAM" id="SSF53448">
    <property type="entry name" value="Nucleotide-diphospho-sugar transferases"/>
    <property type="match status" value="1"/>
</dbReference>
<accession>A0AAW5KNB5</accession>
<dbReference type="EMBL" id="JANGCN010000036">
    <property type="protein sequence ID" value="MCQ5154085.1"/>
    <property type="molecule type" value="Genomic_DNA"/>
</dbReference>
<dbReference type="GO" id="GO:0016758">
    <property type="term" value="F:hexosyltransferase activity"/>
    <property type="evidence" value="ECO:0007669"/>
    <property type="project" value="UniProtKB-ARBA"/>
</dbReference>
<dbReference type="PANTHER" id="PTHR22916">
    <property type="entry name" value="GLYCOSYLTRANSFERASE"/>
    <property type="match status" value="1"/>
</dbReference>
<comment type="caution">
    <text evidence="2">The sequence shown here is derived from an EMBL/GenBank/DDBJ whole genome shotgun (WGS) entry which is preliminary data.</text>
</comment>